<dbReference type="Gene3D" id="3.40.50.1980">
    <property type="entry name" value="Nitrogenase molybdenum iron protein domain"/>
    <property type="match status" value="2"/>
</dbReference>
<organism evidence="5 6">
    <name type="scientific">Heliorestis acidaminivorans</name>
    <dbReference type="NCBI Taxonomy" id="553427"/>
    <lineage>
        <taxon>Bacteria</taxon>
        <taxon>Bacillati</taxon>
        <taxon>Bacillota</taxon>
        <taxon>Clostridia</taxon>
        <taxon>Eubacteriales</taxon>
        <taxon>Heliobacteriaceae</taxon>
        <taxon>Heliorestis</taxon>
    </lineage>
</organism>
<keyword evidence="2" id="KW-0560">Oxidoreductase</keyword>
<feature type="domain" description="Nitrogenase/oxidoreductase component 1" evidence="4">
    <location>
        <begin position="15"/>
        <end position="397"/>
    </location>
</feature>
<keyword evidence="3" id="KW-0149">Chlorophyll biosynthesis</keyword>
<dbReference type="AlphaFoldDB" id="A0A6I0EUU4"/>
<dbReference type="PANTHER" id="PTHR39429:SF3">
    <property type="entry name" value="LIGHT-INDEPENDENT PROTOCHLOROPHYLLIDE REDUCTASE SUBUNIT N"/>
    <property type="match status" value="1"/>
</dbReference>
<evidence type="ECO:0000256" key="3">
    <source>
        <dbReference type="ARBA" id="ARBA00023171"/>
    </source>
</evidence>
<evidence type="ECO:0000313" key="6">
    <source>
        <dbReference type="Proteomes" id="UP000468766"/>
    </source>
</evidence>
<protein>
    <submittedName>
        <fullName evidence="5">Chlorophyllide a reductase subunit Y</fullName>
    </submittedName>
</protein>
<comment type="caution">
    <text evidence="5">The sequence shown here is derived from an EMBL/GenBank/DDBJ whole genome shotgun (WGS) entry which is preliminary data.</text>
</comment>
<dbReference type="OrthoDB" id="5754220at2"/>
<dbReference type="SUPFAM" id="SSF53807">
    <property type="entry name" value="Helical backbone' metal receptor"/>
    <property type="match status" value="1"/>
</dbReference>
<dbReference type="GO" id="GO:0016491">
    <property type="term" value="F:oxidoreductase activity"/>
    <property type="evidence" value="ECO:0007669"/>
    <property type="project" value="UniProtKB-KW"/>
</dbReference>
<dbReference type="PANTHER" id="PTHR39429">
    <property type="entry name" value="LIGHT-INDEPENDENT PROTOCHLOROPHYLLIDE REDUCTASE SUBUNIT N"/>
    <property type="match status" value="1"/>
</dbReference>
<evidence type="ECO:0000259" key="4">
    <source>
        <dbReference type="Pfam" id="PF00148"/>
    </source>
</evidence>
<sequence>MEPIKSIKLATQSPCPAFGGLRILTRLEGFLPIMLGNHGCYYGLNFLSHFYAARKSTYAPLLYSLDFADRNLQHKLAKAIEEVIEKEKPEFVPVINLCVATTVGIDIDEMARQFPEIIPLTITGFGTRSHAEAKDVSIDGIFKKLRQNGDHKLKEPGTVASIGEVFPADTIAIEQLVEKMGLKYRANVPSKDINDFRKALNVSTVACLHPFYTKTAKQFNELGINTVNSAPVGAECTYDWVKNFAETAGVDSRKAEKIALEERDAVQKVLSGPLSLKGYRILVAGYEGIELLIARLLVEAGADVPYVSTSIGRSSLCEPDLTWLLERGINVKFRKSAADDLMAVKEYKPHIALAATDVAGMGKELGSASVYFTNLIAARPTFLAHGAENLLQLMHRLLKTSPSLNKVRTFFQDFDMPRSIPVQDVQQHLCPSYTDLSCLGIKDDSTIRRKEKE</sequence>
<dbReference type="EMBL" id="WBXO01000004">
    <property type="protein sequence ID" value="KAB2953093.1"/>
    <property type="molecule type" value="Genomic_DNA"/>
</dbReference>
<dbReference type="RefSeq" id="WP_151619753.1">
    <property type="nucleotide sequence ID" value="NZ_WBXO01000004.1"/>
</dbReference>
<evidence type="ECO:0000256" key="2">
    <source>
        <dbReference type="ARBA" id="ARBA00023002"/>
    </source>
</evidence>
<gene>
    <name evidence="5" type="ORF">F9B85_07470</name>
</gene>
<evidence type="ECO:0000313" key="5">
    <source>
        <dbReference type="EMBL" id="KAB2953093.1"/>
    </source>
</evidence>
<proteinExistence type="predicted"/>
<evidence type="ECO:0000256" key="1">
    <source>
        <dbReference type="ARBA" id="ARBA00022531"/>
    </source>
</evidence>
<dbReference type="InterPro" id="IPR050293">
    <property type="entry name" value="LIPOR_BchN/ChlN"/>
</dbReference>
<accession>A0A6I0EUU4</accession>
<dbReference type="GO" id="GO:0015995">
    <property type="term" value="P:chlorophyll biosynthetic process"/>
    <property type="evidence" value="ECO:0007669"/>
    <property type="project" value="UniProtKB-KW"/>
</dbReference>
<reference evidence="5 6" key="1">
    <citation type="submission" date="2019-10" db="EMBL/GenBank/DDBJ databases">
        <title>Whole-genome sequence of the extremophile Heliorestis acidaminivorans DSM 24790.</title>
        <authorList>
            <person name="Kyndt J.A."/>
            <person name="Meyer T.E."/>
        </authorList>
    </citation>
    <scope>NUCLEOTIDE SEQUENCE [LARGE SCALE GENOMIC DNA]</scope>
    <source>
        <strain evidence="5 6">DSM 24790</strain>
    </source>
</reference>
<dbReference type="Proteomes" id="UP000468766">
    <property type="component" value="Unassembled WGS sequence"/>
</dbReference>
<dbReference type="GO" id="GO:0015979">
    <property type="term" value="P:photosynthesis"/>
    <property type="evidence" value="ECO:0007669"/>
    <property type="project" value="UniProtKB-KW"/>
</dbReference>
<keyword evidence="6" id="KW-1185">Reference proteome</keyword>
<dbReference type="InterPro" id="IPR000510">
    <property type="entry name" value="Nase/OxRdtase_comp1"/>
</dbReference>
<dbReference type="Pfam" id="PF00148">
    <property type="entry name" value="Oxidored_nitro"/>
    <property type="match status" value="1"/>
</dbReference>
<name>A0A6I0EUU4_9FIRM</name>
<keyword evidence="1" id="KW-0602">Photosynthesis</keyword>